<keyword evidence="1" id="KW-1133">Transmembrane helix</keyword>
<keyword evidence="1" id="KW-0472">Membrane</keyword>
<reference evidence="2 3" key="1">
    <citation type="submission" date="2015-10" db="EMBL/GenBank/DDBJ databases">
        <authorList>
            <person name="Rovetto F.F."/>
            <person name="Cocolin L.L."/>
            <person name="Illeghems K.K."/>
            <person name="Van Nieuwerbuegh F.F."/>
            <person name="Houf K.K."/>
        </authorList>
    </citation>
    <scope>NUCLEOTIDE SEQUENCE [LARGE SCALE GENOMIC DNA]</scope>
    <source>
        <strain evidence="2 3">LMG 24486</strain>
    </source>
</reference>
<evidence type="ECO:0008006" key="4">
    <source>
        <dbReference type="Google" id="ProtNLM"/>
    </source>
</evidence>
<gene>
    <name evidence="2" type="ORF">AA347_01329</name>
</gene>
<keyword evidence="3" id="KW-1185">Reference proteome</keyword>
<dbReference type="RefSeq" id="WP_066390341.1">
    <property type="nucleotide sequence ID" value="NZ_CP035926.1"/>
</dbReference>
<evidence type="ECO:0000313" key="2">
    <source>
        <dbReference type="EMBL" id="OCL95847.1"/>
    </source>
</evidence>
<keyword evidence="1" id="KW-0812">Transmembrane</keyword>
<dbReference type="EMBL" id="LLKQ01000001">
    <property type="protein sequence ID" value="OCL95847.1"/>
    <property type="molecule type" value="Genomic_DNA"/>
</dbReference>
<sequence length="240" mass="28048">MFSNIFIKSAFIIATIFTISSLYHALNTSRQVRHIQENYEIVSKAKEEYIKTYNIEDINDIKREDIITFLPNGNYEKSMLLNRDNDKNLSNNSFIDKDVNIDISKEERLKIFALKAKISKEEFVSDGENYKITLGKEATSNYDIQKDYKKALQNARTFLYSLIMKDIMDSSKDINNNEIKATIKDFKDNKVIDFIPNYEKTKDSEKQTLKDNFILLLKDSLNSYSSGYEARVYKVLEENL</sequence>
<evidence type="ECO:0000256" key="1">
    <source>
        <dbReference type="SAM" id="Phobius"/>
    </source>
</evidence>
<organism evidence="2 3">
    <name type="scientific">Aliarcobacter thereius LMG 24486</name>
    <dbReference type="NCBI Taxonomy" id="1032240"/>
    <lineage>
        <taxon>Bacteria</taxon>
        <taxon>Pseudomonadati</taxon>
        <taxon>Campylobacterota</taxon>
        <taxon>Epsilonproteobacteria</taxon>
        <taxon>Campylobacterales</taxon>
        <taxon>Arcobacteraceae</taxon>
        <taxon>Aliarcobacter</taxon>
    </lineage>
</organism>
<comment type="caution">
    <text evidence="2">The sequence shown here is derived from an EMBL/GenBank/DDBJ whole genome shotgun (WGS) entry which is preliminary data.</text>
</comment>
<accession>A0A1C7WSN8</accession>
<name>A0A1C7WSN8_9BACT</name>
<proteinExistence type="predicted"/>
<feature type="transmembrane region" description="Helical" evidence="1">
    <location>
        <begin position="6"/>
        <end position="26"/>
    </location>
</feature>
<evidence type="ECO:0000313" key="3">
    <source>
        <dbReference type="Proteomes" id="UP000092987"/>
    </source>
</evidence>
<dbReference type="Proteomes" id="UP000092987">
    <property type="component" value="Unassembled WGS sequence"/>
</dbReference>
<protein>
    <recommendedName>
        <fullName evidence="4">Lipoprotein</fullName>
    </recommendedName>
</protein>